<gene>
    <name evidence="1" type="ORF">GORHZ_145_00050</name>
</gene>
<proteinExistence type="predicted"/>
<organism evidence="1 2">
    <name type="scientific">Gordonia rhizosphera NBRC 16068</name>
    <dbReference type="NCBI Taxonomy" id="1108045"/>
    <lineage>
        <taxon>Bacteria</taxon>
        <taxon>Bacillati</taxon>
        <taxon>Actinomycetota</taxon>
        <taxon>Actinomycetes</taxon>
        <taxon>Mycobacteriales</taxon>
        <taxon>Gordoniaceae</taxon>
        <taxon>Gordonia</taxon>
    </lineage>
</organism>
<dbReference type="Proteomes" id="UP000008363">
    <property type="component" value="Unassembled WGS sequence"/>
</dbReference>
<dbReference type="AlphaFoldDB" id="K6VXX1"/>
<keyword evidence="2" id="KW-1185">Reference proteome</keyword>
<sequence length="296" mass="32301">MVIKLVVIVVCAAAIAVALVVIGSMAVDGVKWLATGLGDLFRRVGSSAQERPALTGADPGDEAEPADPLGQLADDLRAARARRWSRCRAIQERAEPTESHRYVQLALDGWLGDSHDGTDDPDQLRNDPAGQIALTAGLVADRVTDYPAWQLDFFDRHGVRVDLGAEVTALTTSAANVRDQIDILGEAPALLSTDDEVVDTYIAKALLLSRRLDGLVERLGALAEYQQIVASIQHRQDKREWLDRVSAIDEFENEVDAQWDRSEADRMRTAADESEMLASIYLDALAPLAKALGREH</sequence>
<dbReference type="eggNOG" id="ENOG5033SMT">
    <property type="taxonomic scope" value="Bacteria"/>
</dbReference>
<dbReference type="EMBL" id="BAHC01000145">
    <property type="protein sequence ID" value="GAB91750.1"/>
    <property type="molecule type" value="Genomic_DNA"/>
</dbReference>
<evidence type="ECO:0000313" key="2">
    <source>
        <dbReference type="Proteomes" id="UP000008363"/>
    </source>
</evidence>
<dbReference type="OrthoDB" id="4369272at2"/>
<accession>K6VXX1</accession>
<dbReference type="RefSeq" id="WP_006335583.1">
    <property type="nucleotide sequence ID" value="NZ_BAHC01000145.1"/>
</dbReference>
<protein>
    <submittedName>
        <fullName evidence="1">Uncharacterized protein</fullName>
    </submittedName>
</protein>
<reference evidence="1 2" key="1">
    <citation type="submission" date="2012-08" db="EMBL/GenBank/DDBJ databases">
        <title>Whole genome shotgun sequence of Gordonia rhizosphera NBRC 16068.</title>
        <authorList>
            <person name="Takarada H."/>
            <person name="Isaki S."/>
            <person name="Hosoyama A."/>
            <person name="Tsuchikane K."/>
            <person name="Katsumata H."/>
            <person name="Baba S."/>
            <person name="Ohji S."/>
            <person name="Yamazaki S."/>
            <person name="Fujita N."/>
        </authorList>
    </citation>
    <scope>NUCLEOTIDE SEQUENCE [LARGE SCALE GENOMIC DNA]</scope>
    <source>
        <strain evidence="1 2">NBRC 16068</strain>
    </source>
</reference>
<dbReference type="STRING" id="1108045.GORHZ_145_00050"/>
<comment type="caution">
    <text evidence="1">The sequence shown here is derived from an EMBL/GenBank/DDBJ whole genome shotgun (WGS) entry which is preliminary data.</text>
</comment>
<evidence type="ECO:0000313" key="1">
    <source>
        <dbReference type="EMBL" id="GAB91750.1"/>
    </source>
</evidence>
<name>K6VXX1_9ACTN</name>